<comment type="caution">
    <text evidence="2">The sequence shown here is derived from an EMBL/GenBank/DDBJ whole genome shotgun (WGS) entry which is preliminary data.</text>
</comment>
<dbReference type="Proteomes" id="UP001311799">
    <property type="component" value="Unassembled WGS sequence"/>
</dbReference>
<dbReference type="EMBL" id="JAWDEY010000005">
    <property type="protein sequence ID" value="KAK6590693.1"/>
    <property type="molecule type" value="Genomic_DNA"/>
</dbReference>
<dbReference type="AlphaFoldDB" id="A0AAV9Y142"/>
<keyword evidence="3" id="KW-1185">Reference proteome</keyword>
<feature type="chain" id="PRO_5043855401" evidence="1">
    <location>
        <begin position="23"/>
        <end position="543"/>
    </location>
</feature>
<proteinExistence type="predicted"/>
<gene>
    <name evidence="2" type="ORF">RS030_142150</name>
</gene>
<keyword evidence="1" id="KW-0732">Signal</keyword>
<feature type="signal peptide" evidence="1">
    <location>
        <begin position="1"/>
        <end position="22"/>
    </location>
</feature>
<organism evidence="2 3">
    <name type="scientific">Cryptosporidium xiaoi</name>
    <dbReference type="NCBI Taxonomy" id="659607"/>
    <lineage>
        <taxon>Eukaryota</taxon>
        <taxon>Sar</taxon>
        <taxon>Alveolata</taxon>
        <taxon>Apicomplexa</taxon>
        <taxon>Conoidasida</taxon>
        <taxon>Coccidia</taxon>
        <taxon>Eucoccidiorida</taxon>
        <taxon>Eimeriorina</taxon>
        <taxon>Cryptosporidiidae</taxon>
        <taxon>Cryptosporidium</taxon>
    </lineage>
</organism>
<evidence type="ECO:0000313" key="2">
    <source>
        <dbReference type="EMBL" id="KAK6590693.1"/>
    </source>
</evidence>
<evidence type="ECO:0000256" key="1">
    <source>
        <dbReference type="SAM" id="SignalP"/>
    </source>
</evidence>
<evidence type="ECO:0000313" key="3">
    <source>
        <dbReference type="Proteomes" id="UP001311799"/>
    </source>
</evidence>
<accession>A0AAV9Y142</accession>
<protein>
    <submittedName>
        <fullName evidence="2">Secreted Protein</fullName>
    </submittedName>
</protein>
<sequence length="543" mass="62671">MVINVLFCFLLLFCIFTPLLFAPINIEKKSQNRFCAPWRSSVYVKTLMENGGCSNIEYSNIVLSFTSHFYGEYRNIMDPQIAIHGDTVCDYEKYSGLNLENAKFHIPSEQKSLNGFKRLSYNLENMANSLDISFLRPNKQEEQNDNLLFFPRIKHFRKKLPVLTPEPYQRLMTFAIEVCMIPKLWYLELIHCMYMGMAPFFKGMLMSYSLQDVVGSAIMTIGYLDLSFSIENCHRSVSMVSDDSISPNYEYICDKMKTCLESKVFENGEYAKFKDEFVTRINNIYKSADVGVAQLGNIASYFLRLGISTSPNSNGYSKDYNVRNFLPVRTMASMVSIINIYKRFDSHFANIRQFNKFYHIISFSTFISVKKYFISCKKFLNSNIKINLKEKGLLFEFLCKDFISVGFIDESFNIMGDDEDKFIQATQPSRILRKNYADVIPSMPSDESLESFGKEWLEFAADEFEITEAPLSRPATGRFYKSKLLSKTKKEGMMDSRFVSSKLVSKRTTCRKATARATRAISRVLLPKIFTKGLSIKESEIDE</sequence>
<reference evidence="2 3" key="1">
    <citation type="submission" date="2023-10" db="EMBL/GenBank/DDBJ databases">
        <title>Comparative genomics analysis reveals potential genetic determinants of host preference in Cryptosporidium xiaoi.</title>
        <authorList>
            <person name="Xiao L."/>
            <person name="Li J."/>
        </authorList>
    </citation>
    <scope>NUCLEOTIDE SEQUENCE [LARGE SCALE GENOMIC DNA]</scope>
    <source>
        <strain evidence="2 3">52996</strain>
    </source>
</reference>
<name>A0AAV9Y142_9CRYT</name>